<feature type="compositionally biased region" description="Basic and acidic residues" evidence="1">
    <location>
        <begin position="101"/>
        <end position="111"/>
    </location>
</feature>
<protein>
    <submittedName>
        <fullName evidence="2">Uncharacterized protein</fullName>
    </submittedName>
</protein>
<evidence type="ECO:0000256" key="1">
    <source>
        <dbReference type="SAM" id="MobiDB-lite"/>
    </source>
</evidence>
<feature type="region of interest" description="Disordered" evidence="1">
    <location>
        <begin position="39"/>
        <end position="111"/>
    </location>
</feature>
<sequence>MRKNNNISMKDAKVPVEINDLSKYHSKCYRKFTALPQKYRSSSLSKTSLHESSSHDDTESNDNNITVAEINAPGTSRDDNVRASTSSQADTNKIFSPKVTSDTHKEAPDSHEIVGEEIVESRTDDTTDYEDFNKKIMKCIICDKQRKNFHNKEQPLQTCVRQETISLLKSQANEMGDADLVNKINNKCANNAKIFLS</sequence>
<comment type="caution">
    <text evidence="2">The sequence shown here is derived from an EMBL/GenBank/DDBJ whole genome shotgun (WGS) entry which is preliminary data.</text>
</comment>
<evidence type="ECO:0000313" key="3">
    <source>
        <dbReference type="Proteomes" id="UP001168972"/>
    </source>
</evidence>
<feature type="compositionally biased region" description="Basic and acidic residues" evidence="1">
    <location>
        <begin position="48"/>
        <end position="58"/>
    </location>
</feature>
<gene>
    <name evidence="2" type="ORF">PV327_008165</name>
</gene>
<organism evidence="2 3">
    <name type="scientific">Microctonus hyperodae</name>
    <name type="common">Parasitoid wasp</name>
    <dbReference type="NCBI Taxonomy" id="165561"/>
    <lineage>
        <taxon>Eukaryota</taxon>
        <taxon>Metazoa</taxon>
        <taxon>Ecdysozoa</taxon>
        <taxon>Arthropoda</taxon>
        <taxon>Hexapoda</taxon>
        <taxon>Insecta</taxon>
        <taxon>Pterygota</taxon>
        <taxon>Neoptera</taxon>
        <taxon>Endopterygota</taxon>
        <taxon>Hymenoptera</taxon>
        <taxon>Apocrita</taxon>
        <taxon>Ichneumonoidea</taxon>
        <taxon>Braconidae</taxon>
        <taxon>Euphorinae</taxon>
        <taxon>Microctonus</taxon>
    </lineage>
</organism>
<feature type="compositionally biased region" description="Polar residues" evidence="1">
    <location>
        <begin position="82"/>
        <end position="100"/>
    </location>
</feature>
<dbReference type="Proteomes" id="UP001168972">
    <property type="component" value="Unassembled WGS sequence"/>
</dbReference>
<evidence type="ECO:0000313" key="2">
    <source>
        <dbReference type="EMBL" id="KAK0161747.1"/>
    </source>
</evidence>
<keyword evidence="3" id="KW-1185">Reference proteome</keyword>
<dbReference type="EMBL" id="JAQQBR010001834">
    <property type="protein sequence ID" value="KAK0161747.1"/>
    <property type="molecule type" value="Genomic_DNA"/>
</dbReference>
<reference evidence="2" key="2">
    <citation type="submission" date="2023-03" db="EMBL/GenBank/DDBJ databases">
        <authorList>
            <person name="Inwood S.N."/>
            <person name="Skelly J.G."/>
            <person name="Guhlin J."/>
            <person name="Harrop T.W.R."/>
            <person name="Goldson S.G."/>
            <person name="Dearden P.K."/>
        </authorList>
    </citation>
    <scope>NUCLEOTIDE SEQUENCE</scope>
    <source>
        <strain evidence="2">Lincoln</strain>
        <tissue evidence="2">Whole body</tissue>
    </source>
</reference>
<name>A0AA39F2I9_MICHY</name>
<accession>A0AA39F2I9</accession>
<dbReference type="AlphaFoldDB" id="A0AA39F2I9"/>
<proteinExistence type="predicted"/>
<reference evidence="2" key="1">
    <citation type="journal article" date="2023" name="bioRxiv">
        <title>Scaffold-level genome assemblies of two parasitoid biocontrol wasps reveal the parthenogenesis mechanism and an associated novel virus.</title>
        <authorList>
            <person name="Inwood S."/>
            <person name="Skelly J."/>
            <person name="Guhlin J."/>
            <person name="Harrop T."/>
            <person name="Goldson S."/>
            <person name="Dearden P."/>
        </authorList>
    </citation>
    <scope>NUCLEOTIDE SEQUENCE</scope>
    <source>
        <strain evidence="2">Lincoln</strain>
        <tissue evidence="2">Whole body</tissue>
    </source>
</reference>